<comment type="cofactor">
    <cofactor evidence="1">
        <name>Zn(2+)</name>
        <dbReference type="ChEBI" id="CHEBI:29105"/>
    </cofactor>
</comment>
<evidence type="ECO:0000256" key="4">
    <source>
        <dbReference type="ARBA" id="ARBA00022833"/>
    </source>
</evidence>
<dbReference type="Proteomes" id="UP001205740">
    <property type="component" value="Unassembled WGS sequence"/>
</dbReference>
<dbReference type="Pfam" id="PF02633">
    <property type="entry name" value="Creatininase"/>
    <property type="match status" value="1"/>
</dbReference>
<dbReference type="SUPFAM" id="SSF102215">
    <property type="entry name" value="Creatininase"/>
    <property type="match status" value="1"/>
</dbReference>
<dbReference type="InterPro" id="IPR024087">
    <property type="entry name" value="Creatininase-like_sf"/>
</dbReference>
<name>A0ABT1H4C6_9NOCA</name>
<protein>
    <submittedName>
        <fullName evidence="6">Creatinine amidohydrolase</fullName>
    </submittedName>
</protein>
<evidence type="ECO:0000256" key="3">
    <source>
        <dbReference type="ARBA" id="ARBA00022801"/>
    </source>
</evidence>
<comment type="caution">
    <text evidence="6">The sequence shown here is derived from an EMBL/GenBank/DDBJ whole genome shotgun (WGS) entry which is preliminary data.</text>
</comment>
<dbReference type="EMBL" id="JAMTCG010000004">
    <property type="protein sequence ID" value="MCP2161418.1"/>
    <property type="molecule type" value="Genomic_DNA"/>
</dbReference>
<dbReference type="NCBIfam" id="TIGR03964">
    <property type="entry name" value="mycofact_creat"/>
    <property type="match status" value="1"/>
</dbReference>
<dbReference type="PANTHER" id="PTHR35005:SF1">
    <property type="entry name" value="2-AMINO-5-FORMYLAMINO-6-RIBOSYLAMINOPYRIMIDIN-4(3H)-ONE 5'-MONOPHOSPHATE DEFORMYLASE"/>
    <property type="match status" value="1"/>
</dbReference>
<evidence type="ECO:0000256" key="5">
    <source>
        <dbReference type="ARBA" id="ARBA00024029"/>
    </source>
</evidence>
<comment type="similarity">
    <text evidence="5">Belongs to the creatininase superfamily.</text>
</comment>
<keyword evidence="4" id="KW-0862">Zinc</keyword>
<evidence type="ECO:0000256" key="1">
    <source>
        <dbReference type="ARBA" id="ARBA00001947"/>
    </source>
</evidence>
<keyword evidence="7" id="KW-1185">Reference proteome</keyword>
<reference evidence="6 7" key="1">
    <citation type="submission" date="2022-06" db="EMBL/GenBank/DDBJ databases">
        <title>Genomic Encyclopedia of Archaeal and Bacterial Type Strains, Phase II (KMG-II): from individual species to whole genera.</title>
        <authorList>
            <person name="Goeker M."/>
        </authorList>
    </citation>
    <scope>NUCLEOTIDE SEQUENCE [LARGE SCALE GENOMIC DNA]</scope>
    <source>
        <strain evidence="6 7">DSM 45037</strain>
    </source>
</reference>
<keyword evidence="2" id="KW-0479">Metal-binding</keyword>
<keyword evidence="3" id="KW-0378">Hydrolase</keyword>
<dbReference type="InterPro" id="IPR003785">
    <property type="entry name" value="Creatininase/forma_Hydrolase"/>
</dbReference>
<organism evidence="6 7">
    <name type="scientific">Williamsia serinedens</name>
    <dbReference type="NCBI Taxonomy" id="391736"/>
    <lineage>
        <taxon>Bacteria</taxon>
        <taxon>Bacillati</taxon>
        <taxon>Actinomycetota</taxon>
        <taxon>Actinomycetes</taxon>
        <taxon>Mycobacteriales</taxon>
        <taxon>Nocardiaceae</taxon>
        <taxon>Williamsia</taxon>
    </lineage>
</organism>
<gene>
    <name evidence="6" type="ORF">LX12_002613</name>
</gene>
<sequence length="241" mass="25422">MARMTRPGGLGAQTWPELDDRRWTVVVPLGALEQHGPHLPLDTDTRIAETVARRAVDRLAAEGHDVVLAPPLAYGASGEHEGFPGTVSIGHDALRLLLVEFGRSVCRWASRLLVVNAHGGNAHTVVDAVALLRSEGRDVAWWACVAPDGDAHAGRTETAVLLSISPDAVVREQIAVGATARIGDLMGTLRTAGVRAVSANGVLGDARSADPEDGRRIVDGMVDRLVAGARRWSPGDRGVLA</sequence>
<dbReference type="PANTHER" id="PTHR35005">
    <property type="entry name" value="3-DEHYDRO-SCYLLO-INOSOSE HYDROLASE"/>
    <property type="match status" value="1"/>
</dbReference>
<evidence type="ECO:0000313" key="6">
    <source>
        <dbReference type="EMBL" id="MCP2161418.1"/>
    </source>
</evidence>
<accession>A0ABT1H4C6</accession>
<evidence type="ECO:0000256" key="2">
    <source>
        <dbReference type="ARBA" id="ARBA00022723"/>
    </source>
</evidence>
<dbReference type="Gene3D" id="3.40.50.10310">
    <property type="entry name" value="Creatininase"/>
    <property type="match status" value="1"/>
</dbReference>
<evidence type="ECO:0000313" key="7">
    <source>
        <dbReference type="Proteomes" id="UP001205740"/>
    </source>
</evidence>
<dbReference type="InterPro" id="IPR023871">
    <property type="entry name" value="MftE"/>
</dbReference>
<proteinExistence type="inferred from homology"/>